<dbReference type="InterPro" id="IPR031403">
    <property type="entry name" value="Sbe2/Sbe22_C"/>
</dbReference>
<feature type="compositionally biased region" description="Low complexity" evidence="1">
    <location>
        <begin position="485"/>
        <end position="510"/>
    </location>
</feature>
<evidence type="ECO:0008006" key="6">
    <source>
        <dbReference type="Google" id="ProtNLM"/>
    </source>
</evidence>
<dbReference type="OrthoDB" id="289721at2759"/>
<feature type="compositionally biased region" description="Polar residues" evidence="1">
    <location>
        <begin position="257"/>
        <end position="270"/>
    </location>
</feature>
<feature type="region of interest" description="Disordered" evidence="1">
    <location>
        <begin position="485"/>
        <end position="514"/>
    </location>
</feature>
<keyword evidence="5" id="KW-1185">Reference proteome</keyword>
<dbReference type="Pfam" id="PF22874">
    <property type="entry name" value="SBE2_M"/>
    <property type="match status" value="1"/>
</dbReference>
<feature type="domain" description="SBE2/SBE22 middle" evidence="3">
    <location>
        <begin position="565"/>
        <end position="684"/>
    </location>
</feature>
<evidence type="ECO:0000259" key="2">
    <source>
        <dbReference type="Pfam" id="PF17076"/>
    </source>
</evidence>
<organism evidence="4 5">
    <name type="scientific">Hanseniaspora valbyensis NRRL Y-1626</name>
    <dbReference type="NCBI Taxonomy" id="766949"/>
    <lineage>
        <taxon>Eukaryota</taxon>
        <taxon>Fungi</taxon>
        <taxon>Dikarya</taxon>
        <taxon>Ascomycota</taxon>
        <taxon>Saccharomycotina</taxon>
        <taxon>Saccharomycetes</taxon>
        <taxon>Saccharomycodales</taxon>
        <taxon>Saccharomycodaceae</taxon>
        <taxon>Hanseniaspora</taxon>
    </lineage>
</organism>
<evidence type="ECO:0000313" key="5">
    <source>
        <dbReference type="Proteomes" id="UP000092321"/>
    </source>
</evidence>
<dbReference type="AlphaFoldDB" id="A0A1B7TD41"/>
<feature type="compositionally biased region" description="Low complexity" evidence="1">
    <location>
        <begin position="90"/>
        <end position="109"/>
    </location>
</feature>
<feature type="region of interest" description="Disordered" evidence="1">
    <location>
        <begin position="66"/>
        <end position="123"/>
    </location>
</feature>
<name>A0A1B7TD41_9ASCO</name>
<dbReference type="EMBL" id="LXPE01000015">
    <property type="protein sequence ID" value="OBA26631.1"/>
    <property type="molecule type" value="Genomic_DNA"/>
</dbReference>
<protein>
    <recommendedName>
        <fullName evidence="6">Protein SBE22</fullName>
    </recommendedName>
</protein>
<comment type="caution">
    <text evidence="4">The sequence shown here is derived from an EMBL/GenBank/DDBJ whole genome shotgun (WGS) entry which is preliminary data.</text>
</comment>
<feature type="compositionally biased region" description="Low complexity" evidence="1">
    <location>
        <begin position="360"/>
        <end position="377"/>
    </location>
</feature>
<sequence length="1165" mass="132576">MSEEIYDIDDYISINSDSESGDINIDITVTKSNDITTTPLPLTQNINISDEDIAYLKAFNTSKFNSGQEKKSASSVGSTRTIDSAKRPSENFLGNFFENNNNNNNSSNNILHMPNKSPPRPHSPGQHMTFINMTSFNLQQHNNKNLSHSTFDLYSKKNGSEEIMVSQNSTNLISQTNTPRLIPEEKGIQTSKDTLVLSYENRNNNNNNNNIIINNDDNNNNTISALEEDEFMGFHPPTRASTGTTTTTTDRSDIVMSHQSQPSTVTAGTNNEEKDQVNMIYSPAANSQNASESPKDLTGKFSSTNFTEEHEEEEEEDQKQSTNTKINNKTILERQRQMAIGLAQSLMPPSIKDKDDPLYASSNFNNNKSRSNFNNSANNHVPQQQRYMFQNSSPDLINNTTLVANQHIQNNKSHSISGPGTGSPVLQYHQMTPSQKLRYRREQSKNKVKSTAHFKEYVYDKLENIEKTYYQHGNIYTQPPAINTSASMSSSGSSISSASSGVKTTTTTNNLPRTKMTLEESPIIWNVPMTATAAAINTSYSTKNSSIPKSQHSQRQNSKTSSISATSMPMTSLYGVSDRKDLIDSFNQTSISLSELYLHEQSRQNTNKINQRKQETEFLPETLKEATREGLEDATFVSKEKLNSLSSSRPSWLPVKDSKENEKHEREIYRTVSNASIDKLQLNRKFENLPDVVSEMKVKLDKLFNVDCEEKDQIVNSSSILSGINKIMWEYPCLTSIDNRYNTYHRVLLSDIYSSGLFPSKIELQNFPGLDYNLKEEDNIKKLIIKNMSQYDDEASMENRLHSSRKITQILYQLVHQRSILNENCNEINISCILYDMLLRSYGLMDIELSQLQNYENRTEIEYVIRKIWDLEQLISKICFNEVVIEKYNDRIMNKKGLLAQSLKMEYGFDSEMTSENLNFNNFLQILNKLPNKLCLWVLDIIVLNNAVLMNKNSLQYYLDKISDKFESSSNKKVDAYDYWMKKYSTNNYKTLISLTISVLLNYHFGYSDFQELSEISLNNYNLLGLTNKPIIELLTSSKPFSRKRLSRVTRKATSLSISRSSSGFFLDPKRSSIISTSKRSSQLNTTVSNDDVESETQISEATTNGGADVALENTLISIESLDFMNISSLDLMGIRNFSCQEEDEDDYTSMEGFMKKWNLYYKKL</sequence>
<feature type="region of interest" description="Disordered" evidence="1">
    <location>
        <begin position="542"/>
        <end position="566"/>
    </location>
</feature>
<feature type="region of interest" description="Disordered" evidence="1">
    <location>
        <begin position="358"/>
        <end position="377"/>
    </location>
</feature>
<dbReference type="GO" id="GO:0031505">
    <property type="term" value="P:fungal-type cell wall organization"/>
    <property type="evidence" value="ECO:0007669"/>
    <property type="project" value="InterPro"/>
</dbReference>
<proteinExistence type="predicted"/>
<evidence type="ECO:0000313" key="4">
    <source>
        <dbReference type="EMBL" id="OBA26631.1"/>
    </source>
</evidence>
<feature type="region of interest" description="Disordered" evidence="1">
    <location>
        <begin position="234"/>
        <end position="273"/>
    </location>
</feature>
<reference evidence="5" key="1">
    <citation type="journal article" date="2016" name="Proc. Natl. Acad. Sci. U.S.A.">
        <title>Comparative genomics of biotechnologically important yeasts.</title>
        <authorList>
            <person name="Riley R."/>
            <person name="Haridas S."/>
            <person name="Wolfe K.H."/>
            <person name="Lopes M.R."/>
            <person name="Hittinger C.T."/>
            <person name="Goeker M."/>
            <person name="Salamov A.A."/>
            <person name="Wisecaver J.H."/>
            <person name="Long T.M."/>
            <person name="Calvey C.H."/>
            <person name="Aerts A.L."/>
            <person name="Barry K.W."/>
            <person name="Choi C."/>
            <person name="Clum A."/>
            <person name="Coughlan A.Y."/>
            <person name="Deshpande S."/>
            <person name="Douglass A.P."/>
            <person name="Hanson S.J."/>
            <person name="Klenk H.-P."/>
            <person name="LaButti K.M."/>
            <person name="Lapidus A."/>
            <person name="Lindquist E.A."/>
            <person name="Lipzen A.M."/>
            <person name="Meier-Kolthoff J.P."/>
            <person name="Ohm R.A."/>
            <person name="Otillar R.P."/>
            <person name="Pangilinan J.L."/>
            <person name="Peng Y."/>
            <person name="Rokas A."/>
            <person name="Rosa C.A."/>
            <person name="Scheuner C."/>
            <person name="Sibirny A.A."/>
            <person name="Slot J.C."/>
            <person name="Stielow J.B."/>
            <person name="Sun H."/>
            <person name="Kurtzman C.P."/>
            <person name="Blackwell M."/>
            <person name="Grigoriev I.V."/>
            <person name="Jeffries T.W."/>
        </authorList>
    </citation>
    <scope>NUCLEOTIDE SEQUENCE [LARGE SCALE GENOMIC DNA]</scope>
    <source>
        <strain evidence="5">NRRL Y-1626</strain>
    </source>
</reference>
<dbReference type="Pfam" id="PF17076">
    <property type="entry name" value="SBE2_C"/>
    <property type="match status" value="1"/>
</dbReference>
<evidence type="ECO:0000256" key="1">
    <source>
        <dbReference type="SAM" id="MobiDB-lite"/>
    </source>
</evidence>
<gene>
    <name evidence="4" type="ORF">HANVADRAFT_52943</name>
</gene>
<dbReference type="InterPro" id="IPR053949">
    <property type="entry name" value="SBE2/SBE22_M"/>
</dbReference>
<dbReference type="Proteomes" id="UP000092321">
    <property type="component" value="Unassembled WGS sequence"/>
</dbReference>
<feature type="domain" description="Sbe2/Sbe22 C-terminal" evidence="2">
    <location>
        <begin position="714"/>
        <end position="1021"/>
    </location>
</feature>
<feature type="compositionally biased region" description="Polar residues" evidence="1">
    <location>
        <begin position="66"/>
        <end position="82"/>
    </location>
</feature>
<accession>A0A1B7TD41</accession>
<feature type="region of interest" description="Disordered" evidence="1">
    <location>
        <begin position="286"/>
        <end position="326"/>
    </location>
</feature>
<evidence type="ECO:0000259" key="3">
    <source>
        <dbReference type="Pfam" id="PF22874"/>
    </source>
</evidence>